<feature type="compositionally biased region" description="Polar residues" evidence="1">
    <location>
        <begin position="1097"/>
        <end position="1107"/>
    </location>
</feature>
<feature type="compositionally biased region" description="Polar residues" evidence="1">
    <location>
        <begin position="281"/>
        <end position="292"/>
    </location>
</feature>
<feature type="transmembrane region" description="Helical" evidence="2">
    <location>
        <begin position="991"/>
        <end position="1014"/>
    </location>
</feature>
<dbReference type="Gene3D" id="1.20.1640.10">
    <property type="entry name" value="Multidrug efflux transporter AcrB transmembrane domain"/>
    <property type="match status" value="2"/>
</dbReference>
<dbReference type="SUPFAM" id="SSF82866">
    <property type="entry name" value="Multidrug efflux transporter AcrB transmembrane domain"/>
    <property type="match status" value="2"/>
</dbReference>
<evidence type="ECO:0000256" key="1">
    <source>
        <dbReference type="SAM" id="MobiDB-lite"/>
    </source>
</evidence>
<evidence type="ECO:0000313" key="3">
    <source>
        <dbReference type="EMBL" id="SDD10483.1"/>
    </source>
</evidence>
<dbReference type="Pfam" id="PF00873">
    <property type="entry name" value="ACR_tran"/>
    <property type="match status" value="1"/>
</dbReference>
<dbReference type="OrthoDB" id="3306666at2"/>
<dbReference type="RefSeq" id="WP_090589739.1">
    <property type="nucleotide sequence ID" value="NZ_LT629688.1"/>
</dbReference>
<feature type="region of interest" description="Disordered" evidence="1">
    <location>
        <begin position="1090"/>
        <end position="1152"/>
    </location>
</feature>
<keyword evidence="2" id="KW-0472">Membrane</keyword>
<feature type="transmembrane region" description="Helical" evidence="2">
    <location>
        <begin position="463"/>
        <end position="490"/>
    </location>
</feature>
<dbReference type="GO" id="GO:0005886">
    <property type="term" value="C:plasma membrane"/>
    <property type="evidence" value="ECO:0007669"/>
    <property type="project" value="TreeGrafter"/>
</dbReference>
<feature type="transmembrane region" description="Helical" evidence="2">
    <location>
        <begin position="360"/>
        <end position="380"/>
    </location>
</feature>
<evidence type="ECO:0000256" key="2">
    <source>
        <dbReference type="SAM" id="Phobius"/>
    </source>
</evidence>
<dbReference type="Gene3D" id="3.30.2090.10">
    <property type="entry name" value="Multidrug efflux transporter AcrB TolC docking domain, DN and DC subdomains"/>
    <property type="match status" value="2"/>
</dbReference>
<dbReference type="PANTHER" id="PTHR32063:SF0">
    <property type="entry name" value="SWARMING MOTILITY PROTEIN SWRC"/>
    <property type="match status" value="1"/>
</dbReference>
<keyword evidence="2" id="KW-0812">Transmembrane</keyword>
<dbReference type="PANTHER" id="PTHR32063">
    <property type="match status" value="1"/>
</dbReference>
<dbReference type="InterPro" id="IPR027463">
    <property type="entry name" value="AcrB_DN_DC_subdom"/>
</dbReference>
<dbReference type="GO" id="GO:0042910">
    <property type="term" value="F:xenobiotic transmembrane transporter activity"/>
    <property type="evidence" value="ECO:0007669"/>
    <property type="project" value="TreeGrafter"/>
</dbReference>
<dbReference type="SUPFAM" id="SSF82693">
    <property type="entry name" value="Multidrug efflux transporter AcrB pore domain, PN1, PN2, PC1 and PC2 subdomains"/>
    <property type="match status" value="2"/>
</dbReference>
<feature type="transmembrane region" description="Helical" evidence="2">
    <location>
        <begin position="962"/>
        <end position="985"/>
    </location>
</feature>
<dbReference type="Proteomes" id="UP000198546">
    <property type="component" value="Chromosome i"/>
</dbReference>
<feature type="transmembrane region" description="Helical" evidence="2">
    <location>
        <begin position="334"/>
        <end position="353"/>
    </location>
</feature>
<feature type="transmembrane region" description="Helical" evidence="2">
    <location>
        <begin position="887"/>
        <end position="906"/>
    </location>
</feature>
<dbReference type="EMBL" id="LT629688">
    <property type="protein sequence ID" value="SDD10483.1"/>
    <property type="molecule type" value="Genomic_DNA"/>
</dbReference>
<organism evidence="3 4">
    <name type="scientific">Auraticoccus monumenti</name>
    <dbReference type="NCBI Taxonomy" id="675864"/>
    <lineage>
        <taxon>Bacteria</taxon>
        <taxon>Bacillati</taxon>
        <taxon>Actinomycetota</taxon>
        <taxon>Actinomycetes</taxon>
        <taxon>Propionibacteriales</taxon>
        <taxon>Propionibacteriaceae</taxon>
        <taxon>Auraticoccus</taxon>
    </lineage>
</organism>
<dbReference type="PRINTS" id="PR00702">
    <property type="entry name" value="ACRIFLAVINRP"/>
</dbReference>
<evidence type="ECO:0000313" key="4">
    <source>
        <dbReference type="Proteomes" id="UP000198546"/>
    </source>
</evidence>
<dbReference type="InterPro" id="IPR001036">
    <property type="entry name" value="Acrflvin-R"/>
</dbReference>
<feature type="transmembrane region" description="Helical" evidence="2">
    <location>
        <begin position="386"/>
        <end position="410"/>
    </location>
</feature>
<feature type="compositionally biased region" description="Basic and acidic residues" evidence="1">
    <location>
        <begin position="1025"/>
        <end position="1034"/>
    </location>
</feature>
<feature type="transmembrane region" description="Helical" evidence="2">
    <location>
        <begin position="912"/>
        <end position="934"/>
    </location>
</feature>
<dbReference type="Gene3D" id="3.30.70.1440">
    <property type="entry name" value="Multidrug efflux transporter AcrB pore domain"/>
    <property type="match status" value="1"/>
</dbReference>
<sequence length="1152" mass="118603">MHGLARLSMGNRALIALVTVFVMVFGVITTSNLKQELIPSLSLPTAVVITSYPGASPEVVEESVTQPVEQAVQGLQDLESLSSESSTGSSLVTVNMTYGTNMSTVQQDLQAAISRIEGILPEEADSQVFTGSVDDIPVLVVSASSDRSAPELAEDLENVVVPALEKVEGARAVSVSGAPTPQVLIDLDLDELTEEGLTSQDVSQAVQAAGARSSAGTLESGDGDLSVTVGEKLASAEDVADVVLTSTTRPGERFPLSDVAEVSERQEPATSVSRTDGRESLSMSITKTPDGNTVEVSDGVRAELDRLSAELGNDTRFTTVFDQAPFIEQSIEDLLTEGGLGLVMAVVVILLFLLSVRSTLVTAISIPVSVLIALIGLSVAGYSLNILTLSALTIAVGRVVDDSIVVIENIKRHLSYGEPKVPAILTAVREVAVAITAATITTVAVFLPIGLVGGQTGELFRPFAVTTALALLASLLVSLTIIPVLAYWFLASPSGAVDADQVRVAAEARERRSWLQRGYVPLLRAALRFPLVSVLVALLVLGGTVAMAPLLKVSFLGESGQDTLTVNQEFAPGLSLQAQTERAIRVEEELREVPGVQTVQTTVGSSGGAEAAFGGGGSADSASFSLTSAPDADQAAVQSEVQRVLDGFEDDEEVGALTVSSAGGGFGGSTDVEVVLTGTDPDAIEEAATAVTEEMEGISQVTEVTSSLVAEQPVVSVRVDEDAAAEEGLTPATISAQLEGILAPAQVGSIEVDGLSQDVVLRIGEAPVGLDELADYEVTGATGPVPLRDVAEVVDDQVAPQVNRTDGQRSATVSLTPADQNDLGTVTTEVTTRLAGLDLPEGVQAELGGVATEQSDAFNQLGLALLVAIAIVYVVMVATFKSLVQPLILLVSIPFAATGALAGLLLTDTALGVPSLIGMLMLIGIVVTNAIVLIDLVNHYRSSGQPAWDALVNGARQRLRPILMTAVATIFALLPMALGLTGGGLFVSGPLAIVVIGGLFSSTLLTLVLVPVLYELISRRADRREERRVRREAKATGSDPQEAVRELRERRWAEFTAAAAAAAAGPAGASAGGGPAAAGATDGGPVAASVLVPGAGTSRSANGSTREPGSAVGQAPGTGEGSGDDGQVAHPEHAGDPVPEDTGPVRARRALE</sequence>
<dbReference type="SUPFAM" id="SSF82714">
    <property type="entry name" value="Multidrug efflux transporter AcrB TolC docking domain, DN and DC subdomains"/>
    <property type="match status" value="2"/>
</dbReference>
<feature type="region of interest" description="Disordered" evidence="1">
    <location>
        <begin position="260"/>
        <end position="292"/>
    </location>
</feature>
<feature type="transmembrane region" description="Helical" evidence="2">
    <location>
        <begin position="529"/>
        <end position="551"/>
    </location>
</feature>
<keyword evidence="4" id="KW-1185">Reference proteome</keyword>
<protein>
    <submittedName>
        <fullName evidence="3">Hydrophobic/amphiphilic exporter-1, HAE1 family</fullName>
    </submittedName>
</protein>
<keyword evidence="2" id="KW-1133">Transmembrane helix</keyword>
<proteinExistence type="predicted"/>
<feature type="region of interest" description="Disordered" evidence="1">
    <location>
        <begin position="1025"/>
        <end position="1047"/>
    </location>
</feature>
<dbReference type="STRING" id="675864.SAMN04489747_0184"/>
<dbReference type="AlphaFoldDB" id="A0A1G6S1D8"/>
<name>A0A1G6S1D8_9ACTN</name>
<reference evidence="3 4" key="1">
    <citation type="submission" date="2016-10" db="EMBL/GenBank/DDBJ databases">
        <authorList>
            <person name="de Groot N.N."/>
        </authorList>
    </citation>
    <scope>NUCLEOTIDE SEQUENCE [LARGE SCALE GENOMIC DNA]</scope>
    <source>
        <strain evidence="3 4">MON 2.2</strain>
    </source>
</reference>
<feature type="transmembrane region" description="Helical" evidence="2">
    <location>
        <begin position="861"/>
        <end position="880"/>
    </location>
</feature>
<accession>A0A1G6S1D8</accession>
<dbReference type="Gene3D" id="3.30.70.1320">
    <property type="entry name" value="Multidrug efflux transporter AcrB pore domain like"/>
    <property type="match status" value="1"/>
</dbReference>
<gene>
    <name evidence="3" type="ORF">SAMN04489747_0184</name>
</gene>
<dbReference type="Gene3D" id="3.30.70.1430">
    <property type="entry name" value="Multidrug efflux transporter AcrB pore domain"/>
    <property type="match status" value="2"/>
</dbReference>
<feature type="transmembrane region" description="Helical" evidence="2">
    <location>
        <begin position="431"/>
        <end position="451"/>
    </location>
</feature>